<sequence length="101" mass="11318">MTNARDDRRSARRIPLGCDALIQAPHQNTRYEARCLEISTGGLTLESSYVPQLAEVLDVLVRQPDGGVDRPPLHVRVEVKRCHRTESGQYQLGAQIVQVLK</sequence>
<name>A0A6C1B5P3_9RHOO</name>
<protein>
    <submittedName>
        <fullName evidence="2">PilZ domain-containing protein</fullName>
    </submittedName>
</protein>
<feature type="domain" description="PilZ" evidence="1">
    <location>
        <begin position="7"/>
        <end position="96"/>
    </location>
</feature>
<dbReference type="SUPFAM" id="SSF141371">
    <property type="entry name" value="PilZ domain-like"/>
    <property type="match status" value="1"/>
</dbReference>
<evidence type="ECO:0000259" key="1">
    <source>
        <dbReference type="Pfam" id="PF07238"/>
    </source>
</evidence>
<dbReference type="InterPro" id="IPR009875">
    <property type="entry name" value="PilZ_domain"/>
</dbReference>
<dbReference type="Proteomes" id="UP000501991">
    <property type="component" value="Chromosome"/>
</dbReference>
<reference evidence="2 3" key="1">
    <citation type="submission" date="2020-02" db="EMBL/GenBank/DDBJ databases">
        <title>Nitrogenibacter mangrovi gen. nov., sp. nov. isolated from mangrove sediment, a denitrifying betaproteobacterium.</title>
        <authorList>
            <person name="Liao H."/>
            <person name="Tian Y."/>
        </authorList>
    </citation>
    <scope>NUCLEOTIDE SEQUENCE [LARGE SCALE GENOMIC DNA]</scope>
    <source>
        <strain evidence="2 3">M9-3-2</strain>
    </source>
</reference>
<dbReference type="RefSeq" id="WP_173767217.1">
    <property type="nucleotide sequence ID" value="NZ_CP048836.1"/>
</dbReference>
<proteinExistence type="predicted"/>
<dbReference type="Pfam" id="PF07238">
    <property type="entry name" value="PilZ"/>
    <property type="match status" value="1"/>
</dbReference>
<dbReference type="EMBL" id="CP048836">
    <property type="protein sequence ID" value="QID19011.1"/>
    <property type="molecule type" value="Genomic_DNA"/>
</dbReference>
<evidence type="ECO:0000313" key="2">
    <source>
        <dbReference type="EMBL" id="QID19011.1"/>
    </source>
</evidence>
<dbReference type="KEGG" id="azq:G3580_16130"/>
<accession>A0A6C1B5P3</accession>
<gene>
    <name evidence="2" type="ORF">G3580_16130</name>
</gene>
<dbReference type="Gene3D" id="2.40.10.220">
    <property type="entry name" value="predicted glycosyltransferase like domains"/>
    <property type="match status" value="1"/>
</dbReference>
<keyword evidence="3" id="KW-1185">Reference proteome</keyword>
<dbReference type="GO" id="GO:0035438">
    <property type="term" value="F:cyclic-di-GMP binding"/>
    <property type="evidence" value="ECO:0007669"/>
    <property type="project" value="InterPro"/>
</dbReference>
<organism evidence="2 3">
    <name type="scientific">Nitrogeniibacter mangrovi</name>
    <dbReference type="NCBI Taxonomy" id="2016596"/>
    <lineage>
        <taxon>Bacteria</taxon>
        <taxon>Pseudomonadati</taxon>
        <taxon>Pseudomonadota</taxon>
        <taxon>Betaproteobacteria</taxon>
        <taxon>Rhodocyclales</taxon>
        <taxon>Zoogloeaceae</taxon>
        <taxon>Nitrogeniibacter</taxon>
    </lineage>
</organism>
<evidence type="ECO:0000313" key="3">
    <source>
        <dbReference type="Proteomes" id="UP000501991"/>
    </source>
</evidence>
<dbReference type="AlphaFoldDB" id="A0A6C1B5P3"/>